<feature type="transmembrane region" description="Helical" evidence="1">
    <location>
        <begin position="60"/>
        <end position="79"/>
    </location>
</feature>
<dbReference type="EMBL" id="JBHTMP010000036">
    <property type="protein sequence ID" value="MFD1323738.1"/>
    <property type="molecule type" value="Genomic_DNA"/>
</dbReference>
<feature type="transmembrane region" description="Helical" evidence="1">
    <location>
        <begin position="125"/>
        <end position="146"/>
    </location>
</feature>
<keyword evidence="1" id="KW-0472">Membrane</keyword>
<dbReference type="RefSeq" id="WP_377573188.1">
    <property type="nucleotide sequence ID" value="NZ_JBHTMP010000036.1"/>
</dbReference>
<protein>
    <submittedName>
        <fullName evidence="2">Uncharacterized protein</fullName>
    </submittedName>
</protein>
<reference evidence="3" key="1">
    <citation type="journal article" date="2019" name="Int. J. Syst. Evol. Microbiol.">
        <title>The Global Catalogue of Microorganisms (GCM) 10K type strain sequencing project: providing services to taxonomists for standard genome sequencing and annotation.</title>
        <authorList>
            <consortium name="The Broad Institute Genomics Platform"/>
            <consortium name="The Broad Institute Genome Sequencing Center for Infectious Disease"/>
            <person name="Wu L."/>
            <person name="Ma J."/>
        </authorList>
    </citation>
    <scope>NUCLEOTIDE SEQUENCE [LARGE SCALE GENOMIC DNA]</scope>
    <source>
        <strain evidence="3">JCM 31037</strain>
    </source>
</reference>
<evidence type="ECO:0000256" key="1">
    <source>
        <dbReference type="SAM" id="Phobius"/>
    </source>
</evidence>
<proteinExistence type="predicted"/>
<comment type="caution">
    <text evidence="2">The sequence shown here is derived from an EMBL/GenBank/DDBJ whole genome shotgun (WGS) entry which is preliminary data.</text>
</comment>
<feature type="transmembrane region" description="Helical" evidence="1">
    <location>
        <begin position="91"/>
        <end position="119"/>
    </location>
</feature>
<dbReference type="Proteomes" id="UP001597260">
    <property type="component" value="Unassembled WGS sequence"/>
</dbReference>
<keyword evidence="1" id="KW-1133">Transmembrane helix</keyword>
<evidence type="ECO:0000313" key="2">
    <source>
        <dbReference type="EMBL" id="MFD1323738.1"/>
    </source>
</evidence>
<organism evidence="2 3">
    <name type="scientific">Micromonospora sonneratiae</name>
    <dbReference type="NCBI Taxonomy" id="1184706"/>
    <lineage>
        <taxon>Bacteria</taxon>
        <taxon>Bacillati</taxon>
        <taxon>Actinomycetota</taxon>
        <taxon>Actinomycetes</taxon>
        <taxon>Micromonosporales</taxon>
        <taxon>Micromonosporaceae</taxon>
        <taxon>Micromonospora</taxon>
    </lineage>
</organism>
<keyword evidence="3" id="KW-1185">Reference proteome</keyword>
<accession>A0ABW3YL23</accession>
<gene>
    <name evidence="2" type="ORF">ACFQ4H_21860</name>
</gene>
<keyword evidence="1" id="KW-0812">Transmembrane</keyword>
<evidence type="ECO:0000313" key="3">
    <source>
        <dbReference type="Proteomes" id="UP001597260"/>
    </source>
</evidence>
<sequence length="173" mass="17960">MNLMKPSSAAWAGALALVPYAVMKTYWAFGGTAGRPAGDLAAQFERNGAPELLVWMERHGLDFTVMGALGGALLLMGLVRPWGMRVPRWVLLVPGWAGAVSLTPYGIGTVIAATLGISVGTTEGWSPWVGMVGGVAFAGLGGALAISSWSYQRRSQAEAVVSGVVDRPSEGNA</sequence>
<name>A0ABW3YL23_9ACTN</name>